<feature type="binding site" evidence="11 13">
    <location>
        <begin position="420"/>
        <end position="423"/>
    </location>
    <ligand>
        <name>FAD</name>
        <dbReference type="ChEBI" id="CHEBI:57692"/>
    </ligand>
</feature>
<feature type="binding site" evidence="11 13">
    <location>
        <begin position="387"/>
        <end position="390"/>
    </location>
    <ligand>
        <name>FAD</name>
        <dbReference type="ChEBI" id="CHEBI:57692"/>
    </ligand>
</feature>
<keyword evidence="2 11" id="KW-0028">Amino-acid biosynthesis</keyword>
<comment type="cofactor">
    <cofactor evidence="11 12 13">
        <name>FMN</name>
        <dbReference type="ChEBI" id="CHEBI:58210"/>
    </cofactor>
    <text evidence="11 12 13">Binds 1 FMN per subunit.</text>
</comment>
<dbReference type="InterPro" id="IPR023173">
    <property type="entry name" value="NADPH_Cyt_P450_Rdtase_alpha"/>
</dbReference>
<dbReference type="Proteomes" id="UP000271533">
    <property type="component" value="Chromosome"/>
</dbReference>
<keyword evidence="1 11" id="KW-0813">Transport</keyword>
<dbReference type="PANTHER" id="PTHR19384:SF128">
    <property type="entry name" value="NADPH OXIDOREDUCTASE A"/>
    <property type="match status" value="1"/>
</dbReference>
<evidence type="ECO:0000256" key="8">
    <source>
        <dbReference type="ARBA" id="ARBA00023002"/>
    </source>
</evidence>
<dbReference type="PRINTS" id="PR00371">
    <property type="entry name" value="FPNCR"/>
</dbReference>
<dbReference type="InterPro" id="IPR008254">
    <property type="entry name" value="Flavodoxin/NO_synth"/>
</dbReference>
<protein>
    <recommendedName>
        <fullName evidence="11 12">Sulfite reductase [NADPH] flavoprotein alpha-component</fullName>
        <shortName evidence="11 12">SiR-FP</shortName>
        <ecNumber evidence="11 12">1.8.1.2</ecNumber>
    </recommendedName>
</protein>
<feature type="domain" description="FAD-binding FR-type" evidence="15">
    <location>
        <begin position="235"/>
        <end position="449"/>
    </location>
</feature>
<dbReference type="PIRSF" id="PIRSF000207">
    <property type="entry name" value="SiR-FP_CysJ"/>
    <property type="match status" value="1"/>
</dbReference>
<dbReference type="GO" id="GO:0019344">
    <property type="term" value="P:cysteine biosynthetic process"/>
    <property type="evidence" value="ECO:0007669"/>
    <property type="project" value="UniProtKB-KW"/>
</dbReference>
<comment type="pathway">
    <text evidence="11 12">Sulfur metabolism; hydrogen sulfide biosynthesis; hydrogen sulfide from sulfite (NADPH route): step 1/1.</text>
</comment>
<dbReference type="InterPro" id="IPR001709">
    <property type="entry name" value="Flavoprot_Pyr_Nucl_cyt_Rdtase"/>
</dbReference>
<evidence type="ECO:0000256" key="11">
    <source>
        <dbReference type="HAMAP-Rule" id="MF_01541"/>
    </source>
</evidence>
<comment type="cofactor">
    <cofactor evidence="11 12 13">
        <name>FAD</name>
        <dbReference type="ChEBI" id="CHEBI:57692"/>
    </cofactor>
    <text evidence="11 12 13">Binds 1 FAD per subunit.</text>
</comment>
<keyword evidence="9 11" id="KW-0198">Cysteine biosynthesis</keyword>
<dbReference type="Gene3D" id="1.20.990.10">
    <property type="entry name" value="NADPH-cytochrome p450 Reductase, Chain A, domain 3"/>
    <property type="match status" value="1"/>
</dbReference>
<dbReference type="SUPFAM" id="SSF52343">
    <property type="entry name" value="Ferredoxin reductase-like, C-terminal NADP-linked domain"/>
    <property type="match status" value="1"/>
</dbReference>
<evidence type="ECO:0000256" key="12">
    <source>
        <dbReference type="PIRNR" id="PIRNR000207"/>
    </source>
</evidence>
<dbReference type="GO" id="GO:0070814">
    <property type="term" value="P:hydrogen sulfide biosynthetic process"/>
    <property type="evidence" value="ECO:0007669"/>
    <property type="project" value="UniProtKB-UniRule"/>
</dbReference>
<feature type="binding site" evidence="11">
    <location>
        <position position="357"/>
    </location>
    <ligand>
        <name>FAD</name>
        <dbReference type="ChEBI" id="CHEBI:57692"/>
    </ligand>
</feature>
<evidence type="ECO:0000256" key="3">
    <source>
        <dbReference type="ARBA" id="ARBA00022630"/>
    </source>
</evidence>
<feature type="binding site" evidence="11 13">
    <location>
        <begin position="74"/>
        <end position="79"/>
    </location>
    <ligand>
        <name>FMN</name>
        <dbReference type="ChEBI" id="CHEBI:58210"/>
    </ligand>
</feature>
<evidence type="ECO:0000313" key="16">
    <source>
        <dbReference type="EMBL" id="AYN24651.1"/>
    </source>
</evidence>
<gene>
    <name evidence="11" type="primary">cysJ</name>
    <name evidence="16" type="ORF">D8S97_01595</name>
</gene>
<dbReference type="InterPro" id="IPR029758">
    <property type="entry name" value="CysJ_Proteobact"/>
</dbReference>
<keyword evidence="3 11" id="KW-0285">Flavoprotein</keyword>
<comment type="function">
    <text evidence="11 12">Component of the sulfite reductase complex that catalyzes the 6-electron reduction of sulfite to sulfide. This is one of several activities required for the biosynthesis of L-cysteine from sulfate. The flavoprotein component catalyzes the electron flow from NADPH -&gt; FAD -&gt; FMN to the hemoprotein component.</text>
</comment>
<evidence type="ECO:0000259" key="14">
    <source>
        <dbReference type="PROSITE" id="PS50902"/>
    </source>
</evidence>
<evidence type="ECO:0000256" key="6">
    <source>
        <dbReference type="ARBA" id="ARBA00022857"/>
    </source>
</evidence>
<evidence type="ECO:0000256" key="7">
    <source>
        <dbReference type="ARBA" id="ARBA00022982"/>
    </source>
</evidence>
<comment type="catalytic activity">
    <reaction evidence="10 11 12">
        <text>hydrogen sulfide + 3 NADP(+) + 3 H2O = sulfite + 3 NADPH + 4 H(+)</text>
        <dbReference type="Rhea" id="RHEA:13801"/>
        <dbReference type="ChEBI" id="CHEBI:15377"/>
        <dbReference type="ChEBI" id="CHEBI:15378"/>
        <dbReference type="ChEBI" id="CHEBI:17359"/>
        <dbReference type="ChEBI" id="CHEBI:29919"/>
        <dbReference type="ChEBI" id="CHEBI:57783"/>
        <dbReference type="ChEBI" id="CHEBI:58349"/>
        <dbReference type="EC" id="1.8.1.2"/>
    </reaction>
</comment>
<evidence type="ECO:0000256" key="4">
    <source>
        <dbReference type="ARBA" id="ARBA00022643"/>
    </source>
</evidence>
<comment type="caution">
    <text evidence="11">Lacks conserved residue(s) required for the propagation of feature annotation.</text>
</comment>
<feature type="binding site" evidence="11 13">
    <location>
        <begin position="121"/>
        <end position="124"/>
    </location>
    <ligand>
        <name>FMN</name>
        <dbReference type="ChEBI" id="CHEBI:58210"/>
    </ligand>
</feature>
<dbReference type="SUPFAM" id="SSF63380">
    <property type="entry name" value="Riboflavin synthase domain-like"/>
    <property type="match status" value="1"/>
</dbReference>
<keyword evidence="4 11" id="KW-0288">FMN</keyword>
<comment type="similarity">
    <text evidence="11">Belongs to the NADPH-dependent sulphite reductase flavoprotein subunit CysJ family.</text>
</comment>
<feature type="binding site" evidence="11 13">
    <location>
        <position position="600"/>
    </location>
    <ligand>
        <name>FAD</name>
        <dbReference type="ChEBI" id="CHEBI:57692"/>
    </ligand>
</feature>
<dbReference type="PROSITE" id="PS51384">
    <property type="entry name" value="FAD_FR"/>
    <property type="match status" value="1"/>
</dbReference>
<dbReference type="UniPathway" id="UPA00140">
    <property type="reaction ID" value="UER00207"/>
</dbReference>
<keyword evidence="5 11" id="KW-0274">FAD</keyword>
<dbReference type="PANTHER" id="PTHR19384">
    <property type="entry name" value="NITRIC OXIDE SYNTHASE-RELATED"/>
    <property type="match status" value="1"/>
</dbReference>
<dbReference type="EC" id="1.8.1.2" evidence="11 12"/>
<feature type="binding site" evidence="11 13">
    <location>
        <begin position="405"/>
        <end position="407"/>
    </location>
    <ligand>
        <name>FAD</name>
        <dbReference type="ChEBI" id="CHEBI:57692"/>
    </ligand>
</feature>
<dbReference type="EMBL" id="CP032759">
    <property type="protein sequence ID" value="AYN24651.1"/>
    <property type="molecule type" value="Genomic_DNA"/>
</dbReference>
<evidence type="ECO:0000256" key="10">
    <source>
        <dbReference type="ARBA" id="ARBA00052219"/>
    </source>
</evidence>
<dbReference type="Pfam" id="PF00258">
    <property type="entry name" value="Flavodoxin_1"/>
    <property type="match status" value="1"/>
</dbReference>
<dbReference type="GO" id="GO:0005829">
    <property type="term" value="C:cytosol"/>
    <property type="evidence" value="ECO:0007669"/>
    <property type="project" value="TreeGrafter"/>
</dbReference>
<dbReference type="Gene3D" id="3.40.50.360">
    <property type="match status" value="1"/>
</dbReference>
<proteinExistence type="inferred from homology"/>
<feature type="binding site" evidence="11 13">
    <location>
        <begin position="520"/>
        <end position="521"/>
    </location>
    <ligand>
        <name>NADP(+)</name>
        <dbReference type="ChEBI" id="CHEBI:58349"/>
    </ligand>
</feature>
<dbReference type="InterPro" id="IPR003097">
    <property type="entry name" value="CysJ-like_FAD-binding"/>
</dbReference>
<dbReference type="PROSITE" id="PS50902">
    <property type="entry name" value="FLAVODOXIN_LIKE"/>
    <property type="match status" value="1"/>
</dbReference>
<feature type="binding site" evidence="11 13">
    <location>
        <begin position="526"/>
        <end position="530"/>
    </location>
    <ligand>
        <name>NADP(+)</name>
        <dbReference type="ChEBI" id="CHEBI:58349"/>
    </ligand>
</feature>
<dbReference type="GO" id="GO:0050660">
    <property type="term" value="F:flavin adenine dinucleotide binding"/>
    <property type="evidence" value="ECO:0007669"/>
    <property type="project" value="InterPro"/>
</dbReference>
<keyword evidence="6 11" id="KW-0521">NADP</keyword>
<dbReference type="PRINTS" id="PR00369">
    <property type="entry name" value="FLAVODOXIN"/>
</dbReference>
<evidence type="ECO:0000256" key="2">
    <source>
        <dbReference type="ARBA" id="ARBA00022605"/>
    </source>
</evidence>
<dbReference type="InterPro" id="IPR029039">
    <property type="entry name" value="Flavoprotein-like_sf"/>
</dbReference>
<reference evidence="16 17" key="1">
    <citation type="submission" date="2018-10" db="EMBL/GenBank/DDBJ databases">
        <title>Genome sequence of the corn leaf aphid (Rhopalosiphum maidis Fitch).</title>
        <authorList>
            <person name="Chen W."/>
            <person name="Shakir S."/>
            <person name="Bigham M."/>
            <person name="Fei Z."/>
            <person name="Jander G."/>
        </authorList>
    </citation>
    <scope>NUCLEOTIDE SEQUENCE [LARGE SCALE GENOMIC DNA]</scope>
    <source>
        <strain evidence="16 17">BTI</strain>
    </source>
</reference>
<comment type="similarity">
    <text evidence="11">In the C-terminal section; belongs to the flavoprotein pyridine nucleotide cytochrome reductase family.</text>
</comment>
<accession>A0A3G2I679</accession>
<dbReference type="GO" id="GO:0010181">
    <property type="term" value="F:FMN binding"/>
    <property type="evidence" value="ECO:0007669"/>
    <property type="project" value="InterPro"/>
</dbReference>
<organism evidence="16 17">
    <name type="scientific">Buchnera aphidicola subsp. Rhopalosiphum maidis</name>
    <dbReference type="NCBI Taxonomy" id="118109"/>
    <lineage>
        <taxon>Bacteria</taxon>
        <taxon>Pseudomonadati</taxon>
        <taxon>Pseudomonadota</taxon>
        <taxon>Gammaproteobacteria</taxon>
        <taxon>Enterobacterales</taxon>
        <taxon>Erwiniaceae</taxon>
        <taxon>Buchnera</taxon>
    </lineage>
</organism>
<evidence type="ECO:0000313" key="17">
    <source>
        <dbReference type="Proteomes" id="UP000271533"/>
    </source>
</evidence>
<dbReference type="GO" id="GO:0000103">
    <property type="term" value="P:sulfate assimilation"/>
    <property type="evidence" value="ECO:0007669"/>
    <property type="project" value="UniProtKB-UniRule"/>
</dbReference>
<dbReference type="FunFam" id="3.40.50.80:FF:000001">
    <property type="entry name" value="NADPH--cytochrome P450 reductase 1"/>
    <property type="match status" value="1"/>
</dbReference>
<evidence type="ECO:0000256" key="13">
    <source>
        <dbReference type="PIRSR" id="PIRSR000207-1"/>
    </source>
</evidence>
<keyword evidence="8 11" id="KW-0560">Oxidoreductase</keyword>
<keyword evidence="7 11" id="KW-0249">Electron transport</keyword>
<dbReference type="HAMAP" id="MF_01541">
    <property type="entry name" value="CysJ"/>
    <property type="match status" value="1"/>
</dbReference>
<feature type="binding site" evidence="11 13">
    <location>
        <begin position="157"/>
        <end position="166"/>
    </location>
    <ligand>
        <name>FMN</name>
        <dbReference type="ChEBI" id="CHEBI:58210"/>
    </ligand>
</feature>
<dbReference type="Pfam" id="PF00667">
    <property type="entry name" value="FAD_binding_1"/>
    <property type="match status" value="1"/>
</dbReference>
<dbReference type="NCBIfam" id="TIGR01931">
    <property type="entry name" value="cysJ"/>
    <property type="match status" value="1"/>
</dbReference>
<comment type="similarity">
    <text evidence="11">In the N-terminal section; belongs to the flavodoxin family.</text>
</comment>
<dbReference type="CDD" id="cd06199">
    <property type="entry name" value="SiR"/>
    <property type="match status" value="1"/>
</dbReference>
<sequence length="600" mass="69362">MKNKNPFDTFFPFSIDKVENLEKIEKNCSNIQYAWLSGYFWNLANQTSSKLISEPNELFQKDDTEKIITIISASQTGNATLLAKRFNEYLNNENKKTNLVNVSDYNFKKIKNEKFLVLIISTQGEGEPPEEALSFYKFIMSKKAPRLDNLYYSIFGLGDISYDLFCQSGKDFDKRFSELGAKRLLNRLDADIEYEENYIKWSKDLLFSINQIDIPFLKKNNKDNLINGLNVYTKYKPASATILVNQKITGRNSTKDVHHIEIDISDLNIIYTPGDALGVWYQNSSQLINQILKLLSIDTFDKVQVKDKLITVFEALKNNFELTINTKHIVQKYADITQNKFLQKIISNDKDLNNYVKQTPLLNMINDYPKKLSSQQLINILRPLKPRLYSISSSQSETSDEVHITVGVVKKIISGSLHLGGASGYLSQFLKVDDSIKIFIEKNNNFRLPENKDLPIIMIASGTGIAPFRSFMQQRDNDGSKGKNWIFFGNPNFTEDFLYQLEWQRFLKNGLLTKMSLAWSRDQKQKIYVQDKIRENGKELWAWIEQGAQIYVCGNASKMAKDVEKALLDVFSKNSSMNIEESSEFLNDLRIKRRYQRDVY</sequence>
<evidence type="ECO:0000256" key="5">
    <source>
        <dbReference type="ARBA" id="ARBA00022827"/>
    </source>
</evidence>
<dbReference type="OrthoDB" id="9816402at2"/>
<dbReference type="InterPro" id="IPR010199">
    <property type="entry name" value="CysJ"/>
</dbReference>
<dbReference type="GO" id="GO:0004783">
    <property type="term" value="F:sulfite reductase (NADPH) activity"/>
    <property type="evidence" value="ECO:0007669"/>
    <property type="project" value="UniProtKB-UniRule"/>
</dbReference>
<dbReference type="Gene3D" id="2.40.30.10">
    <property type="entry name" value="Translation factors"/>
    <property type="match status" value="1"/>
</dbReference>
<dbReference type="SUPFAM" id="SSF52218">
    <property type="entry name" value="Flavoproteins"/>
    <property type="match status" value="1"/>
</dbReference>
<evidence type="ECO:0000259" key="15">
    <source>
        <dbReference type="PROSITE" id="PS51384"/>
    </source>
</evidence>
<feature type="binding site" evidence="11 13">
    <location>
        <position position="562"/>
    </location>
    <ligand>
        <name>NADP(+)</name>
        <dbReference type="ChEBI" id="CHEBI:58349"/>
    </ligand>
</feature>
<dbReference type="RefSeq" id="WP_158361155.1">
    <property type="nucleotide sequence ID" value="NZ_CP032759.1"/>
</dbReference>
<dbReference type="Gene3D" id="3.40.50.80">
    <property type="entry name" value="Nucleotide-binding domain of ferredoxin-NADP reductase (FNR) module"/>
    <property type="match status" value="1"/>
</dbReference>
<feature type="binding site" evidence="11 13">
    <location>
        <position position="323"/>
    </location>
    <ligand>
        <name>FAD</name>
        <dbReference type="ChEBI" id="CHEBI:57692"/>
    </ligand>
</feature>
<dbReference type="InterPro" id="IPR001094">
    <property type="entry name" value="Flavdoxin-like"/>
</dbReference>
<feature type="domain" description="Flavodoxin-like" evidence="14">
    <location>
        <begin position="68"/>
        <end position="206"/>
    </location>
</feature>
<dbReference type="InterPro" id="IPR017938">
    <property type="entry name" value="Riboflavin_synthase-like_b-brl"/>
</dbReference>
<dbReference type="Pfam" id="PF00175">
    <property type="entry name" value="NAD_binding_1"/>
    <property type="match status" value="1"/>
</dbReference>
<dbReference type="InterPro" id="IPR001433">
    <property type="entry name" value="OxRdtase_FAD/NAD-bd"/>
</dbReference>
<dbReference type="AlphaFoldDB" id="A0A3G2I679"/>
<dbReference type="InterPro" id="IPR017927">
    <property type="entry name" value="FAD-bd_FR_type"/>
</dbReference>
<evidence type="ECO:0000256" key="1">
    <source>
        <dbReference type="ARBA" id="ARBA00022448"/>
    </source>
</evidence>
<dbReference type="InterPro" id="IPR039261">
    <property type="entry name" value="FNR_nucleotide-bd"/>
</dbReference>
<evidence type="ECO:0000256" key="9">
    <source>
        <dbReference type="ARBA" id="ARBA00023192"/>
    </source>
</evidence>
<name>A0A3G2I679_BUCRM</name>
<comment type="subunit">
    <text evidence="11 12">Alpha(8)-beta(8). The alpha component is a flavoprotein, the beta component is a hemoprotein.</text>
</comment>